<dbReference type="EMBL" id="ASGZ01000060">
    <property type="protein sequence ID" value="ESP87316.1"/>
    <property type="molecule type" value="Genomic_DNA"/>
</dbReference>
<evidence type="ECO:0000313" key="1">
    <source>
        <dbReference type="EMBL" id="ESP87316.1"/>
    </source>
</evidence>
<comment type="caution">
    <text evidence="1">The sequence shown here is derived from an EMBL/GenBank/DDBJ whole genome shotgun (WGS) entry which is preliminary data.</text>
</comment>
<sequence>MSQFEINAYDDTADAVRVVDRYSELSSAVEAVERETTDDHLGWSFTSTSLRLVDAVRADDAVTVYVITPVGTDEGG</sequence>
<accession>V4GQL6</accession>
<organism evidence="1 2">
    <name type="scientific">Candidatus Halobonum tyrrellensis G22</name>
    <dbReference type="NCBI Taxonomy" id="1324957"/>
    <lineage>
        <taxon>Archaea</taxon>
        <taxon>Methanobacteriati</taxon>
        <taxon>Methanobacteriota</taxon>
        <taxon>Stenosarchaea group</taxon>
        <taxon>Halobacteria</taxon>
        <taxon>Halobacteriales</taxon>
        <taxon>Haloferacaceae</taxon>
        <taxon>Candidatus Halobonum</taxon>
    </lineage>
</organism>
<dbReference type="Proteomes" id="UP000017840">
    <property type="component" value="Unassembled WGS sequence"/>
</dbReference>
<keyword evidence="2" id="KW-1185">Reference proteome</keyword>
<reference evidence="1 2" key="1">
    <citation type="journal article" date="2013" name="Genome Announc.">
        <title>Draft Genome Sequence of 'Candidatus Halobonum tyrrellensis' Strain G22, Isolated from the Hypersaline Waters of Lake Tyrrell, Australia.</title>
        <authorList>
            <person name="Ugalde J.A."/>
            <person name="Narasingarao P."/>
            <person name="Kuo S."/>
            <person name="Podell S."/>
            <person name="Allen E.E."/>
        </authorList>
    </citation>
    <scope>NUCLEOTIDE SEQUENCE [LARGE SCALE GENOMIC DNA]</scope>
    <source>
        <strain evidence="1 2">G22</strain>
    </source>
</reference>
<proteinExistence type="predicted"/>
<evidence type="ECO:0000313" key="2">
    <source>
        <dbReference type="Proteomes" id="UP000017840"/>
    </source>
</evidence>
<dbReference type="RefSeq" id="WP_023395485.1">
    <property type="nucleotide sequence ID" value="NZ_ASGZ01000060.1"/>
</dbReference>
<protein>
    <submittedName>
        <fullName evidence="1">Uncharacterized protein</fullName>
    </submittedName>
</protein>
<name>V4GQL6_9EURY</name>
<gene>
    <name evidence="1" type="ORF">K933_14558</name>
</gene>
<dbReference type="AlphaFoldDB" id="V4GQL6"/>